<dbReference type="RefSeq" id="XP_064708437.1">
    <property type="nucleotide sequence ID" value="XM_064855777.1"/>
</dbReference>
<proteinExistence type="predicted"/>
<evidence type="ECO:0000313" key="3">
    <source>
        <dbReference type="Proteomes" id="UP001358417"/>
    </source>
</evidence>
<organism evidence="2 3">
    <name type="scientific">Exophiala bonariae</name>
    <dbReference type="NCBI Taxonomy" id="1690606"/>
    <lineage>
        <taxon>Eukaryota</taxon>
        <taxon>Fungi</taxon>
        <taxon>Dikarya</taxon>
        <taxon>Ascomycota</taxon>
        <taxon>Pezizomycotina</taxon>
        <taxon>Eurotiomycetes</taxon>
        <taxon>Chaetothyriomycetidae</taxon>
        <taxon>Chaetothyriales</taxon>
        <taxon>Herpotrichiellaceae</taxon>
        <taxon>Exophiala</taxon>
    </lineage>
</organism>
<sequence>MGAVNDPWFTATNAGPYPPTGGKDTYNGTVFSREKPITVMACTEQYQICNQSSQSAAPSSCIELKGYLGLLSDTNGVESLTWNSHQGMALKRVLQAAADSWISLVLSGLAQRDPPLLARRLIQDVVGLRFPDDQWEKEVDYWQALFMTNMQRAVIEYVTGQFVARTNYVNTTRSSELNWLCYSQIIRGTSYLSFSLIGMMLTISFSVLIITAGMSFDHVLEWRHAKRYPESAMAKGWRRTEMLNMLRALLERSGRGNWSSPHGIPLCSPLDQFNIDDLHYRCDIELRSSTSSIPRRAANLDNRGHLG</sequence>
<comment type="caution">
    <text evidence="2">The sequence shown here is derived from an EMBL/GenBank/DDBJ whole genome shotgun (WGS) entry which is preliminary data.</text>
</comment>
<dbReference type="Proteomes" id="UP001358417">
    <property type="component" value="Unassembled WGS sequence"/>
</dbReference>
<protein>
    <submittedName>
        <fullName evidence="2">Uncharacterized protein</fullName>
    </submittedName>
</protein>
<evidence type="ECO:0000313" key="2">
    <source>
        <dbReference type="EMBL" id="KAK5056721.1"/>
    </source>
</evidence>
<accession>A0AAV9NK28</accession>
<dbReference type="GeneID" id="89980400"/>
<gene>
    <name evidence="2" type="ORF">LTR84_012253</name>
</gene>
<reference evidence="2 3" key="1">
    <citation type="submission" date="2023-08" db="EMBL/GenBank/DDBJ databases">
        <title>Black Yeasts Isolated from many extreme environments.</title>
        <authorList>
            <person name="Coleine C."/>
            <person name="Stajich J.E."/>
            <person name="Selbmann L."/>
        </authorList>
    </citation>
    <scope>NUCLEOTIDE SEQUENCE [LARGE SCALE GENOMIC DNA]</scope>
    <source>
        <strain evidence="2 3">CCFEE 5792</strain>
    </source>
</reference>
<dbReference type="EMBL" id="JAVRRD010000007">
    <property type="protein sequence ID" value="KAK5056721.1"/>
    <property type="molecule type" value="Genomic_DNA"/>
</dbReference>
<feature type="transmembrane region" description="Helical" evidence="1">
    <location>
        <begin position="191"/>
        <end position="216"/>
    </location>
</feature>
<evidence type="ECO:0000256" key="1">
    <source>
        <dbReference type="SAM" id="Phobius"/>
    </source>
</evidence>
<dbReference type="AlphaFoldDB" id="A0AAV9NK28"/>
<keyword evidence="1" id="KW-0472">Membrane</keyword>
<keyword evidence="1" id="KW-0812">Transmembrane</keyword>
<keyword evidence="3" id="KW-1185">Reference proteome</keyword>
<name>A0AAV9NK28_9EURO</name>
<keyword evidence="1" id="KW-1133">Transmembrane helix</keyword>